<keyword evidence="6 13" id="KW-0378">Hydrolase</keyword>
<dbReference type="Pfam" id="PF05970">
    <property type="entry name" value="PIF1"/>
    <property type="match status" value="1"/>
</dbReference>
<evidence type="ECO:0000256" key="4">
    <source>
        <dbReference type="ARBA" id="ARBA00022763"/>
    </source>
</evidence>
<dbReference type="InterPro" id="IPR051055">
    <property type="entry name" value="PIF1_helicase"/>
</dbReference>
<feature type="compositionally biased region" description="Basic and acidic residues" evidence="14">
    <location>
        <begin position="158"/>
        <end position="169"/>
    </location>
</feature>
<keyword evidence="17" id="KW-1185">Reference proteome</keyword>
<feature type="compositionally biased region" description="Low complexity" evidence="14">
    <location>
        <begin position="1777"/>
        <end position="1787"/>
    </location>
</feature>
<gene>
    <name evidence="16" type="ORF">EVOR1521_LOCUS10001</name>
</gene>
<feature type="compositionally biased region" description="Basic residues" evidence="14">
    <location>
        <begin position="44"/>
        <end position="59"/>
    </location>
</feature>
<dbReference type="InterPro" id="IPR046700">
    <property type="entry name" value="DUF6570"/>
</dbReference>
<feature type="compositionally biased region" description="Basic and acidic residues" evidence="14">
    <location>
        <begin position="115"/>
        <end position="124"/>
    </location>
</feature>
<reference evidence="16" key="1">
    <citation type="submission" date="2023-08" db="EMBL/GenBank/DDBJ databases">
        <authorList>
            <person name="Chen Y."/>
            <person name="Shah S."/>
            <person name="Dougan E. K."/>
            <person name="Thang M."/>
            <person name="Chan C."/>
        </authorList>
    </citation>
    <scope>NUCLEOTIDE SEQUENCE</scope>
</reference>
<feature type="region of interest" description="Disordered" evidence="14">
    <location>
        <begin position="1714"/>
        <end position="1787"/>
    </location>
</feature>
<dbReference type="InterPro" id="IPR049163">
    <property type="entry name" value="Pif1-like_2B_dom"/>
</dbReference>
<comment type="catalytic activity">
    <reaction evidence="1">
        <text>Thiol-dependent hydrolysis of ester, thioester, amide, peptide and isopeptide bonds formed by the C-terminal Gly of ubiquitin (a 76-residue protein attached to proteins as an intracellular targeting signal).</text>
        <dbReference type="EC" id="3.4.19.12"/>
    </reaction>
</comment>
<dbReference type="SMART" id="SM01246">
    <property type="entry name" value="Josephin"/>
    <property type="match status" value="1"/>
</dbReference>
<keyword evidence="7 13" id="KW-0347">Helicase</keyword>
<dbReference type="InterPro" id="IPR010285">
    <property type="entry name" value="DNA_helicase_pif1-like_DEAD"/>
</dbReference>
<dbReference type="GO" id="GO:0006310">
    <property type="term" value="P:DNA recombination"/>
    <property type="evidence" value="ECO:0007669"/>
    <property type="project" value="UniProtKB-KW"/>
</dbReference>
<evidence type="ECO:0000259" key="15">
    <source>
        <dbReference type="PROSITE" id="PS50957"/>
    </source>
</evidence>
<dbReference type="Pfam" id="PF20209">
    <property type="entry name" value="DUF6570"/>
    <property type="match status" value="1"/>
</dbReference>
<keyword evidence="10 13" id="KW-0234">DNA repair</keyword>
<evidence type="ECO:0000256" key="13">
    <source>
        <dbReference type="RuleBase" id="RU363044"/>
    </source>
</evidence>
<evidence type="ECO:0000256" key="8">
    <source>
        <dbReference type="ARBA" id="ARBA00022840"/>
    </source>
</evidence>
<keyword evidence="13" id="KW-0233">DNA recombination</keyword>
<proteinExistence type="inferred from homology"/>
<dbReference type="GO" id="GO:0016579">
    <property type="term" value="P:protein deubiquitination"/>
    <property type="evidence" value="ECO:0007669"/>
    <property type="project" value="InterPro"/>
</dbReference>
<keyword evidence="3 13" id="KW-0547">Nucleotide-binding</keyword>
<evidence type="ECO:0000313" key="16">
    <source>
        <dbReference type="EMBL" id="CAJ1382675.1"/>
    </source>
</evidence>
<feature type="region of interest" description="Disordered" evidence="14">
    <location>
        <begin position="622"/>
        <end position="659"/>
    </location>
</feature>
<keyword evidence="11" id="KW-0413">Isomerase</keyword>
<dbReference type="PANTHER" id="PTHR47642">
    <property type="entry name" value="ATP-DEPENDENT DNA HELICASE"/>
    <property type="match status" value="1"/>
</dbReference>
<sequence>MPSSLPGAEVQELAREGRGQVQIAEPRAKSGSVQELPVLEGRGRAKIAKRRGSKPRRRSGGVQELAMLEGRGLRKAVKRRGSKPRGKSGKAQELAVPQGRGLRKAVKRRRSKPRGKSDKVRELPTLEGRGLRKAAKRRRSKPRGKSGKAQELAMLEGRGQRKAAEPRSGEQAEWKLLRFCKQEAGDAPVLCNEEVADCDLLTPEEAEKAYGLFLRHWEKYGLSRLCCKCRVLTPAMHCFFDEKGELHCRYCKDRPESRPLQLPGPQPPALKSLNYVEQRLIAMASTSQYIVSLPSGGASGQWGRMYVVPLDEPRVCDVLDNVEITEGGQIYVSVAGAKLQSPASPCKLRAALLHLRDNHKLYKTADVSRAIQALQVALSQGAEAEAGAEPTGELQEEQLEFVTACAPSAPPPKRPELQRCRDLAQLPQSRLLGAEPRFEQDPSYVHFLLEQYYKRKISANANVRIGKLQQPSASSRQALLRSVYTTMRDIPGTQPYLFAKRGVAVSMYEQLGAPHWFMTLTCHARQEPILAACIYAKLLRDNAAQENGGRGKTAKEIRTEVASVLYNFMSHESYAWQGFSANQLCNSQPAVVARQFFHQVRQFLAWLAPAKKFDEDLCQEFPDQDEQDREEPKGEVAAEEAQDAEAPFMTSEAKAQKTQKTRPPFRVIDYIVRVEWQKRGYPHVHMLLWTDTPLAAQASQARECEDPDFSDENFCDAFVPGTVEDLCDKFISTTTPHRWKTVHKNEAMAKLAQAQIHTCSKYCGLFVEGACRFGFPRDVPQERTRLRTTRDQWRSRHKSSLEVRRREDAARMCQYNSRVLLKWRSSMDLQAVCNLNIANKYILGYTFKSEEDRVAHLRMLEMVEHLAQQDTPQARLTYKLAHAALQGRTTSTFEAAHLLLSLPIVLFSRHNVWVQVGPPETWTIFVPRKDEREAIKDPNKYAASAPQGSGAWPALHRRYSQAQLLHAEKETEVPIEGQTNQKAKIPWKKLSFFDFCAGFQTGAKTAEGLPPAPRSSPAIVGHRSFNPDLEAEEFYYSKLLLHLPWKEPGDWLTDSDGGSHVTAFRRIVADVANRPDFLKSVCFPQMDGAVEAARQLFAVQLDLYIKANMASAEDGWVSACADERKYQDSLAVMQALKDRHGGEFEFDAPDDIPSGLASDMFAPVDGGEEAFAMLTAKNPSPDVRRQLQAMNYVVYSVMHGEKTFDSTSSHRLRLIIHGAGGCGKSVVLRASAHKLRESGRGVVIAAPTGVAAFNINGVTLHTCCSLPVRNNSYGRAVDVPPPRGAQLANLKTVWSKAHALFIDELSFMSEDMTQRIDANLRLAREMPHIPFGGIHVVLFGDLYQLPPPGGLPIFASPLWNLFELCELRGNHRAAKDPEWAALLARVRVGEWTEADVAAIRARVVRERNQVRPAPAAVKLYATRAAVAESNATYLQQRVAETSELVHELPAADRYIRTNLPSYPDNSWPQAEDTGGMELMLRLATGVRVMLKQNLDVRDGLVNGACGVVKQLEIAGETVLTAWVDFEKGAGKQWKEVNGRAEVRIQRTTARFAGKDGKEVERKQFPLVLAGATTIHKSQAVTHHCGVHARLDASCKQEGQAYVAMSRCPTKALFTLEYFSPKSLRFNASAEWALATLRCQQAMRRAARQLEELRCALLVPQESAASLKRRLEKMAQPDWKVYREARLASEGEVQPARPCVCPLCGFRATDDVSLKQHKKNCKRAARRKAKAKAQAKTSTPPPPRPQSPAQRKRKLEESRADAPVLHASPNSRQKRRASASPSSPGHAAEAARLPQVYFERQERALCGLHALNNALGAKHFSSKDMVGAAELFLVENAELSDVLADHVDQENGWYSIETMCTALRAKSMQLFGKATWELSLEPVVSASQLVKATGAVQNRENHWVAYKATTRGELLLLDSLQPAAQLIAEEEFLTQLASYPGTYLIVSV</sequence>
<dbReference type="GO" id="GO:0004843">
    <property type="term" value="F:cysteine-type deubiquitinase activity"/>
    <property type="evidence" value="ECO:0007669"/>
    <property type="project" value="UniProtKB-EC"/>
</dbReference>
<dbReference type="GO" id="GO:0006281">
    <property type="term" value="P:DNA repair"/>
    <property type="evidence" value="ECO:0007669"/>
    <property type="project" value="UniProtKB-KW"/>
</dbReference>
<dbReference type="PANTHER" id="PTHR47642:SF5">
    <property type="entry name" value="ATP-DEPENDENT DNA HELICASE"/>
    <property type="match status" value="1"/>
</dbReference>
<comment type="similarity">
    <text evidence="13">Belongs to the helicase family.</text>
</comment>
<name>A0AA36I9N0_9DINO</name>
<dbReference type="GO" id="GO:0005524">
    <property type="term" value="F:ATP binding"/>
    <property type="evidence" value="ECO:0007669"/>
    <property type="project" value="UniProtKB-KW"/>
</dbReference>
<dbReference type="Pfam" id="PF02099">
    <property type="entry name" value="Josephin"/>
    <property type="match status" value="1"/>
</dbReference>
<dbReference type="InterPro" id="IPR006155">
    <property type="entry name" value="Josephin"/>
</dbReference>
<evidence type="ECO:0000256" key="11">
    <source>
        <dbReference type="ARBA" id="ARBA00023235"/>
    </source>
</evidence>
<evidence type="ECO:0000256" key="5">
    <source>
        <dbReference type="ARBA" id="ARBA00022786"/>
    </source>
</evidence>
<evidence type="ECO:0000256" key="12">
    <source>
        <dbReference type="PROSITE-ProRule" id="PRU00331"/>
    </source>
</evidence>
<dbReference type="Gene3D" id="1.10.287.10">
    <property type="entry name" value="S15/NS1, RNA-binding"/>
    <property type="match status" value="1"/>
</dbReference>
<dbReference type="Gene3D" id="3.90.70.40">
    <property type="match status" value="1"/>
</dbReference>
<accession>A0AA36I9N0</accession>
<evidence type="ECO:0000256" key="3">
    <source>
        <dbReference type="ARBA" id="ARBA00022741"/>
    </source>
</evidence>
<feature type="compositionally biased region" description="Basic residues" evidence="14">
    <location>
        <begin position="101"/>
        <end position="114"/>
    </location>
</feature>
<dbReference type="SUPFAM" id="SSF52540">
    <property type="entry name" value="P-loop containing nucleoside triphosphate hydrolases"/>
    <property type="match status" value="2"/>
</dbReference>
<dbReference type="Pfam" id="PF21530">
    <property type="entry name" value="Pif1_2B_dom"/>
    <property type="match status" value="1"/>
</dbReference>
<evidence type="ECO:0000256" key="6">
    <source>
        <dbReference type="ARBA" id="ARBA00022801"/>
    </source>
</evidence>
<dbReference type="Pfam" id="PF14214">
    <property type="entry name" value="Helitron_like_N"/>
    <property type="match status" value="1"/>
</dbReference>
<comment type="cofactor">
    <cofactor evidence="13">
        <name>Mg(2+)</name>
        <dbReference type="ChEBI" id="CHEBI:18420"/>
    </cofactor>
</comment>
<dbReference type="InterPro" id="IPR025476">
    <property type="entry name" value="Helitron_helicase-like"/>
</dbReference>
<dbReference type="EMBL" id="CAUJNA010000929">
    <property type="protein sequence ID" value="CAJ1382675.1"/>
    <property type="molecule type" value="Genomic_DNA"/>
</dbReference>
<comment type="catalytic activity">
    <reaction evidence="13">
        <text>ATP + H2O = ADP + phosphate + H(+)</text>
        <dbReference type="Rhea" id="RHEA:13065"/>
        <dbReference type="ChEBI" id="CHEBI:15377"/>
        <dbReference type="ChEBI" id="CHEBI:15378"/>
        <dbReference type="ChEBI" id="CHEBI:30616"/>
        <dbReference type="ChEBI" id="CHEBI:43474"/>
        <dbReference type="ChEBI" id="CHEBI:456216"/>
        <dbReference type="EC" id="5.6.2.3"/>
    </reaction>
</comment>
<keyword evidence="5" id="KW-0833">Ubl conjugation pathway</keyword>
<evidence type="ECO:0000256" key="7">
    <source>
        <dbReference type="ARBA" id="ARBA00022806"/>
    </source>
</evidence>
<dbReference type="Gene3D" id="3.40.50.300">
    <property type="entry name" value="P-loop containing nucleotide triphosphate hydrolases"/>
    <property type="match status" value="1"/>
</dbReference>
<comment type="caution">
    <text evidence="16">The sequence shown here is derived from an EMBL/GenBank/DDBJ whole genome shotgun (WGS) entry which is preliminary data.</text>
</comment>
<dbReference type="InterPro" id="IPR027417">
    <property type="entry name" value="P-loop_NTPase"/>
</dbReference>
<keyword evidence="4 13" id="KW-0227">DNA damage</keyword>
<dbReference type="PROSITE" id="PS50957">
    <property type="entry name" value="JOSEPHIN"/>
    <property type="match status" value="1"/>
</dbReference>
<dbReference type="GO" id="GO:0043139">
    <property type="term" value="F:5'-3' DNA helicase activity"/>
    <property type="evidence" value="ECO:0007669"/>
    <property type="project" value="UniProtKB-EC"/>
</dbReference>
<feature type="compositionally biased region" description="Basic residues" evidence="14">
    <location>
        <begin position="73"/>
        <end position="88"/>
    </location>
</feature>
<keyword evidence="8 13" id="KW-0067">ATP-binding</keyword>
<dbReference type="GO" id="GO:0006508">
    <property type="term" value="P:proteolysis"/>
    <property type="evidence" value="ECO:0007669"/>
    <property type="project" value="UniProtKB-KW"/>
</dbReference>
<dbReference type="Proteomes" id="UP001178507">
    <property type="component" value="Unassembled WGS sequence"/>
</dbReference>
<evidence type="ECO:0000256" key="2">
    <source>
        <dbReference type="ARBA" id="ARBA00022670"/>
    </source>
</evidence>
<evidence type="ECO:0000256" key="14">
    <source>
        <dbReference type="SAM" id="MobiDB-lite"/>
    </source>
</evidence>
<feature type="domain" description="Josephin" evidence="15">
    <location>
        <begin position="1792"/>
        <end position="1947"/>
    </location>
</feature>
<keyword evidence="9" id="KW-0238">DNA-binding</keyword>
<evidence type="ECO:0000256" key="9">
    <source>
        <dbReference type="ARBA" id="ARBA00023125"/>
    </source>
</evidence>
<feature type="compositionally biased region" description="Basic residues" evidence="14">
    <location>
        <begin position="131"/>
        <end position="146"/>
    </location>
</feature>
<dbReference type="GO" id="GO:0000723">
    <property type="term" value="P:telomere maintenance"/>
    <property type="evidence" value="ECO:0007669"/>
    <property type="project" value="InterPro"/>
</dbReference>
<protein>
    <recommendedName>
        <fullName evidence="13">ATP-dependent DNA helicase</fullName>
        <ecNumber evidence="13">5.6.2.3</ecNumber>
    </recommendedName>
</protein>
<evidence type="ECO:0000313" key="17">
    <source>
        <dbReference type="Proteomes" id="UP001178507"/>
    </source>
</evidence>
<evidence type="ECO:0000256" key="10">
    <source>
        <dbReference type="ARBA" id="ARBA00023204"/>
    </source>
</evidence>
<comment type="caution">
    <text evidence="12">Lacks conserved residue(s) required for the propagation of feature annotation.</text>
</comment>
<evidence type="ECO:0000256" key="1">
    <source>
        <dbReference type="ARBA" id="ARBA00000707"/>
    </source>
</evidence>
<feature type="compositionally biased region" description="Basic residues" evidence="14">
    <location>
        <begin position="1714"/>
        <end position="1732"/>
    </location>
</feature>
<dbReference type="EC" id="5.6.2.3" evidence="13"/>
<keyword evidence="2" id="KW-0645">Protease</keyword>
<organism evidence="16 17">
    <name type="scientific">Effrenium voratum</name>
    <dbReference type="NCBI Taxonomy" id="2562239"/>
    <lineage>
        <taxon>Eukaryota</taxon>
        <taxon>Sar</taxon>
        <taxon>Alveolata</taxon>
        <taxon>Dinophyceae</taxon>
        <taxon>Suessiales</taxon>
        <taxon>Symbiodiniaceae</taxon>
        <taxon>Effrenium</taxon>
    </lineage>
</organism>
<feature type="region of interest" description="Disordered" evidence="14">
    <location>
        <begin position="14"/>
        <end position="169"/>
    </location>
</feature>